<dbReference type="EMBL" id="JAAMOB010000003">
    <property type="protein sequence ID" value="KAF4115997.1"/>
    <property type="molecule type" value="Genomic_DNA"/>
</dbReference>
<name>A0A7J6D9L1_9TELE</name>
<evidence type="ECO:0000313" key="4">
    <source>
        <dbReference type="EMBL" id="KAF4115997.1"/>
    </source>
</evidence>
<dbReference type="InterPro" id="IPR013783">
    <property type="entry name" value="Ig-like_fold"/>
</dbReference>
<dbReference type="Gene3D" id="2.60.40.10">
    <property type="entry name" value="Immunoglobulins"/>
    <property type="match status" value="1"/>
</dbReference>
<accession>A0A7J6D9L1</accession>
<evidence type="ECO:0000313" key="5">
    <source>
        <dbReference type="Proteomes" id="UP000579812"/>
    </source>
</evidence>
<feature type="chain" id="PRO_5029491900" description="Immunoglobulin V-set domain-containing protein" evidence="2">
    <location>
        <begin position="23"/>
        <end position="205"/>
    </location>
</feature>
<keyword evidence="5" id="KW-1185">Reference proteome</keyword>
<keyword evidence="2" id="KW-0732">Signal</keyword>
<organism evidence="4 5">
    <name type="scientific">Onychostoma macrolepis</name>
    <dbReference type="NCBI Taxonomy" id="369639"/>
    <lineage>
        <taxon>Eukaryota</taxon>
        <taxon>Metazoa</taxon>
        <taxon>Chordata</taxon>
        <taxon>Craniata</taxon>
        <taxon>Vertebrata</taxon>
        <taxon>Euteleostomi</taxon>
        <taxon>Actinopterygii</taxon>
        <taxon>Neopterygii</taxon>
        <taxon>Teleostei</taxon>
        <taxon>Ostariophysi</taxon>
        <taxon>Cypriniformes</taxon>
        <taxon>Cyprinidae</taxon>
        <taxon>Acrossocheilinae</taxon>
        <taxon>Onychostoma</taxon>
    </lineage>
</organism>
<comment type="caution">
    <text evidence="4">The sequence shown here is derived from an EMBL/GenBank/DDBJ whole genome shotgun (WGS) entry which is preliminary data.</text>
</comment>
<dbReference type="InterPro" id="IPR036179">
    <property type="entry name" value="Ig-like_dom_sf"/>
</dbReference>
<protein>
    <recommendedName>
        <fullName evidence="3">Immunoglobulin V-set domain-containing protein</fullName>
    </recommendedName>
</protein>
<keyword evidence="1" id="KW-0812">Transmembrane</keyword>
<feature type="signal peptide" evidence="2">
    <location>
        <begin position="1"/>
        <end position="22"/>
    </location>
</feature>
<dbReference type="SUPFAM" id="SSF48726">
    <property type="entry name" value="Immunoglobulin"/>
    <property type="match status" value="1"/>
</dbReference>
<dbReference type="AlphaFoldDB" id="A0A7J6D9L1"/>
<dbReference type="PANTHER" id="PTHR15343">
    <property type="entry name" value="CD7"/>
    <property type="match status" value="1"/>
</dbReference>
<dbReference type="GO" id="GO:0016020">
    <property type="term" value="C:membrane"/>
    <property type="evidence" value="ECO:0007669"/>
    <property type="project" value="InterPro"/>
</dbReference>
<evidence type="ECO:0000256" key="1">
    <source>
        <dbReference type="SAM" id="Phobius"/>
    </source>
</evidence>
<feature type="transmembrane region" description="Helical" evidence="1">
    <location>
        <begin position="146"/>
        <end position="171"/>
    </location>
</feature>
<dbReference type="Pfam" id="PF07686">
    <property type="entry name" value="V-set"/>
    <property type="match status" value="1"/>
</dbReference>
<dbReference type="InterPro" id="IPR013106">
    <property type="entry name" value="Ig_V-set"/>
</dbReference>
<reference evidence="4 5" key="1">
    <citation type="submission" date="2020-04" db="EMBL/GenBank/DDBJ databases">
        <title>Chromosome-level genome assembly of a cyprinid fish Onychostoma macrolepis by integration of Nanopore Sequencing, Bionano and Hi-C technology.</title>
        <authorList>
            <person name="Wang D."/>
        </authorList>
    </citation>
    <scope>NUCLEOTIDE SEQUENCE [LARGE SCALE GENOMIC DNA]</scope>
    <source>
        <strain evidence="4">SWU-2019</strain>
        <tissue evidence="4">Muscle</tissue>
    </source>
</reference>
<dbReference type="Proteomes" id="UP000579812">
    <property type="component" value="Unassembled WGS sequence"/>
</dbReference>
<keyword evidence="1" id="KW-1133">Transmembrane helix</keyword>
<dbReference type="PANTHER" id="PTHR15343:SF0">
    <property type="entry name" value="T-CELL ANTIGEN CD7"/>
    <property type="match status" value="1"/>
</dbReference>
<feature type="domain" description="Immunoglobulin V-set" evidence="3">
    <location>
        <begin position="29"/>
        <end position="121"/>
    </location>
</feature>
<sequence>MKSLQIIFLLLVVLCLSDFVASADGIKYKGDNFTIKCPAHQKEALGVSLYSRREISRRVCYYYFDDKKITVHKDFEERVKVEYDGKSLTIDIINLKLTDTGAYWCSCNVIFGICTMDESGVFLLVHEPPISVAHSTGVTPSGMKDLMIPVMALTAGSVLLLLLVVIGVWLVPKMKKMNRKHTEEEKRCNNGVYEVMTVQRKTERI</sequence>
<evidence type="ECO:0000256" key="2">
    <source>
        <dbReference type="SAM" id="SignalP"/>
    </source>
</evidence>
<proteinExistence type="predicted"/>
<dbReference type="OrthoDB" id="8910057at2759"/>
<dbReference type="GO" id="GO:0002250">
    <property type="term" value="P:adaptive immune response"/>
    <property type="evidence" value="ECO:0007669"/>
    <property type="project" value="InterPro"/>
</dbReference>
<dbReference type="GO" id="GO:0038023">
    <property type="term" value="F:signaling receptor activity"/>
    <property type="evidence" value="ECO:0007669"/>
    <property type="project" value="InterPro"/>
</dbReference>
<keyword evidence="1" id="KW-0472">Membrane</keyword>
<evidence type="ECO:0000259" key="3">
    <source>
        <dbReference type="Pfam" id="PF07686"/>
    </source>
</evidence>
<dbReference type="InterPro" id="IPR039090">
    <property type="entry name" value="CD7"/>
</dbReference>
<gene>
    <name evidence="4" type="ORF">G5714_003486</name>
</gene>